<organism evidence="1 2">
    <name type="scientific">Mesonia aestuariivivens</name>
    <dbReference type="NCBI Taxonomy" id="2796128"/>
    <lineage>
        <taxon>Bacteria</taxon>
        <taxon>Pseudomonadati</taxon>
        <taxon>Bacteroidota</taxon>
        <taxon>Flavobacteriia</taxon>
        <taxon>Flavobacteriales</taxon>
        <taxon>Flavobacteriaceae</taxon>
        <taxon>Mesonia</taxon>
    </lineage>
</organism>
<proteinExistence type="predicted"/>
<dbReference type="EMBL" id="JAHWDF010000002">
    <property type="protein sequence ID" value="MBW2960760.1"/>
    <property type="molecule type" value="Genomic_DNA"/>
</dbReference>
<name>A0ABS6VYT6_9FLAO</name>
<protein>
    <submittedName>
        <fullName evidence="1">Uncharacterized protein</fullName>
    </submittedName>
</protein>
<accession>A0ABS6VYT6</accession>
<gene>
    <name evidence="1" type="ORF">KW502_02950</name>
</gene>
<evidence type="ECO:0000313" key="1">
    <source>
        <dbReference type="EMBL" id="MBW2960760.1"/>
    </source>
</evidence>
<dbReference type="RefSeq" id="WP_219039041.1">
    <property type="nucleotide sequence ID" value="NZ_JAHWDF010000002.1"/>
</dbReference>
<reference evidence="1 2" key="1">
    <citation type="submission" date="2021-07" db="EMBL/GenBank/DDBJ databases">
        <title>Mesonia aestuariivivens sp. nov., isolated from a tidal flat.</title>
        <authorList>
            <person name="Kim Y.-O."/>
            <person name="Yoon J.-H."/>
        </authorList>
    </citation>
    <scope>NUCLEOTIDE SEQUENCE [LARGE SCALE GENOMIC DNA]</scope>
    <source>
        <strain evidence="1 2">JHPTF-M18</strain>
    </source>
</reference>
<dbReference type="Proteomes" id="UP000719267">
    <property type="component" value="Unassembled WGS sequence"/>
</dbReference>
<keyword evidence="2" id="KW-1185">Reference proteome</keyword>
<evidence type="ECO:0000313" key="2">
    <source>
        <dbReference type="Proteomes" id="UP000719267"/>
    </source>
</evidence>
<comment type="caution">
    <text evidence="1">The sequence shown here is derived from an EMBL/GenBank/DDBJ whole genome shotgun (WGS) entry which is preliminary data.</text>
</comment>
<sequence length="133" mass="16026">METNKALKALDNLYGLLLEMNYHKEPIDFLSEIEEDDVFVSKHLRNVMLRRSKTKALLVQNKYKKLREEFLRLKEYGFEKLQELLTPKEKIELQPLFNKFKELEEKDEIDINEDQDFLIFISKIKDKIDDDES</sequence>